<evidence type="ECO:0000313" key="10">
    <source>
        <dbReference type="EMBL" id="ORX90242.1"/>
    </source>
</evidence>
<evidence type="ECO:0000256" key="3">
    <source>
        <dbReference type="ARBA" id="ARBA00004642"/>
    </source>
</evidence>
<gene>
    <name evidence="10" type="ORF">K493DRAFT_409978</name>
</gene>
<dbReference type="GO" id="GO:0006364">
    <property type="term" value="P:rRNA processing"/>
    <property type="evidence" value="ECO:0007669"/>
    <property type="project" value="UniProtKB-UniRule"/>
</dbReference>
<feature type="compositionally biased region" description="Basic residues" evidence="7">
    <location>
        <begin position="1"/>
        <end position="11"/>
    </location>
</feature>
<accession>A0A1Y1XWZ1</accession>
<comment type="function">
    <text evidence="1 6">Component of the RIX1 complex required for processing of ITS2 sequences from 35S pre-rRNA.</text>
</comment>
<evidence type="ECO:0000256" key="5">
    <source>
        <dbReference type="ARBA" id="ARBA00023242"/>
    </source>
</evidence>
<dbReference type="AlphaFoldDB" id="A0A1Y1XWZ1"/>
<name>A0A1Y1XWZ1_9FUNG</name>
<organism evidence="10 11">
    <name type="scientific">Basidiobolus meristosporus CBS 931.73</name>
    <dbReference type="NCBI Taxonomy" id="1314790"/>
    <lineage>
        <taxon>Eukaryota</taxon>
        <taxon>Fungi</taxon>
        <taxon>Fungi incertae sedis</taxon>
        <taxon>Zoopagomycota</taxon>
        <taxon>Entomophthoromycotina</taxon>
        <taxon>Basidiobolomycetes</taxon>
        <taxon>Basidiobolales</taxon>
        <taxon>Basidiobolaceae</taxon>
        <taxon>Basidiobolus</taxon>
    </lineage>
</organism>
<comment type="subunit">
    <text evidence="6">Component of the RIX1 complex.</text>
</comment>
<comment type="caution">
    <text evidence="10">The sequence shown here is derived from an EMBL/GenBank/DDBJ whole genome shotgun (WGS) entry which is preliminary data.</text>
</comment>
<dbReference type="Pfam" id="PF25781">
    <property type="entry name" value="TPR_TEX10"/>
    <property type="match status" value="1"/>
</dbReference>
<dbReference type="InterPro" id="IPR024679">
    <property type="entry name" value="Ipi1_N"/>
</dbReference>
<dbReference type="EMBL" id="MCFE01000388">
    <property type="protein sequence ID" value="ORX90242.1"/>
    <property type="molecule type" value="Genomic_DNA"/>
</dbReference>
<feature type="domain" description="Pre-rRNA-processing protein Ipi1 N-terminal" evidence="8">
    <location>
        <begin position="140"/>
        <end position="241"/>
    </location>
</feature>
<proteinExistence type="inferred from homology"/>
<dbReference type="GO" id="GO:0120330">
    <property type="term" value="C:rixosome complex"/>
    <property type="evidence" value="ECO:0007669"/>
    <property type="project" value="UniProtKB-UniRule"/>
</dbReference>
<keyword evidence="5 6" id="KW-0539">Nucleus</keyword>
<comment type="similarity">
    <text evidence="4 6">Belongs to the IPI1/TEX10 family.</text>
</comment>
<evidence type="ECO:0000256" key="2">
    <source>
        <dbReference type="ARBA" id="ARBA00004604"/>
    </source>
</evidence>
<dbReference type="SUPFAM" id="SSF48371">
    <property type="entry name" value="ARM repeat"/>
    <property type="match status" value="1"/>
</dbReference>
<keyword evidence="11" id="KW-1185">Reference proteome</keyword>
<keyword evidence="6" id="KW-0690">Ribosome biogenesis</keyword>
<dbReference type="Proteomes" id="UP000193498">
    <property type="component" value="Unassembled WGS sequence"/>
</dbReference>
<dbReference type="Gene3D" id="1.25.10.10">
    <property type="entry name" value="Leucine-rich Repeat Variant"/>
    <property type="match status" value="1"/>
</dbReference>
<evidence type="ECO:0000259" key="8">
    <source>
        <dbReference type="Pfam" id="PF12333"/>
    </source>
</evidence>
<evidence type="ECO:0000259" key="9">
    <source>
        <dbReference type="Pfam" id="PF25781"/>
    </source>
</evidence>
<dbReference type="PANTHER" id="PTHR16056">
    <property type="entry name" value="REGULATOR OF MICROTUBULE DYNAMICS PROTEIN"/>
    <property type="match status" value="1"/>
</dbReference>
<dbReference type="STRING" id="1314790.A0A1Y1XWZ1"/>
<sequence>MPKASSRKKKQKNDDFQKTKLKVGKKKVQADNFTDTSFKSKAVSLPNQSIALDKTNELTNVRNQTLNELIPQLKHYSSAVRKDAIHGTTDLLNRYPQVLRGSLGTLINTMTRLLVDDDEAVRKGVHTFFSEFLPQLDDSDLHPFLPLLIVYTCSAMTHIHEDIRTDALKFLNLWIDIAPQVVIKYADKIVPNYISLLNVDSTSTNTTKSTTGSAFTLSSNRSQLSYAGSKISTMNSLFKFLEIKLNSHESARDTFWFLADYAGGYKHKSATEIDTNIFSWKPEAQNSVTLYPYAGEYTSVPSFSHLNLFDASTKSTLNKPEEKTLNEAKTDADNVESESIQLLETLNPFLLSTWLEASPNVFTATGSVSMTPSLEAVHMVLKLMQVLWRTGMSGNAIRRVKKKWVEEHLQLLLKHFMIHFPFGNDALGIRDAKVESVLQDMNSAFCELTSLFLISINSHNDQEPTFPKWADSVYKYILTALGESPEKTDTIMTSQTTDFKPEHFVALMPSIWTFLNSLETERQDILFKALLSYCNRSHINSLTKRLTLEFITNTLTIQNHPQYSGCFKLTKSPELAQAIKTWVLGLPKTLWALRNNSPNTSRVILRALRDLINQDKSRWLDTAFHNSLQLNMVPFFHVTIPNKGPIFGPFSTLPEDLQRLTIELLYYLGKLNEKLLRSISASTQGTEFNPETKRYLDEVMKHCNPLSI</sequence>
<dbReference type="OrthoDB" id="361362at2759"/>
<dbReference type="FunCoup" id="A0A1Y1XWZ1">
    <property type="interactions" value="58"/>
</dbReference>
<feature type="domain" description="TEX10-like TPR repeats" evidence="9">
    <location>
        <begin position="580"/>
        <end position="681"/>
    </location>
</feature>
<dbReference type="InterPro" id="IPR057949">
    <property type="entry name" value="TPR_TEX10"/>
</dbReference>
<dbReference type="InParanoid" id="A0A1Y1XWZ1"/>
<dbReference type="InterPro" id="IPR011989">
    <property type="entry name" value="ARM-like"/>
</dbReference>
<evidence type="ECO:0000256" key="6">
    <source>
        <dbReference type="RuleBase" id="RU368021"/>
    </source>
</evidence>
<reference evidence="10 11" key="1">
    <citation type="submission" date="2016-07" db="EMBL/GenBank/DDBJ databases">
        <title>Pervasive Adenine N6-methylation of Active Genes in Fungi.</title>
        <authorList>
            <consortium name="DOE Joint Genome Institute"/>
            <person name="Mondo S.J."/>
            <person name="Dannebaum R.O."/>
            <person name="Kuo R.C."/>
            <person name="Labutti K."/>
            <person name="Haridas S."/>
            <person name="Kuo A."/>
            <person name="Salamov A."/>
            <person name="Ahrendt S.R."/>
            <person name="Lipzen A."/>
            <person name="Sullivan W."/>
            <person name="Andreopoulos W.B."/>
            <person name="Clum A."/>
            <person name="Lindquist E."/>
            <person name="Daum C."/>
            <person name="Ramamoorthy G.K."/>
            <person name="Gryganskyi A."/>
            <person name="Culley D."/>
            <person name="Magnuson J.K."/>
            <person name="James T.Y."/>
            <person name="O'Malley M.A."/>
            <person name="Stajich J.E."/>
            <person name="Spatafora J.W."/>
            <person name="Visel A."/>
            <person name="Grigoriev I.V."/>
        </authorList>
    </citation>
    <scope>NUCLEOTIDE SEQUENCE [LARGE SCALE GENOMIC DNA]</scope>
    <source>
        <strain evidence="10 11">CBS 931.73</strain>
    </source>
</reference>
<dbReference type="PANTHER" id="PTHR16056:SF2">
    <property type="entry name" value="TESTIS-EXPRESSED PROTEIN 10"/>
    <property type="match status" value="1"/>
</dbReference>
<evidence type="ECO:0000256" key="4">
    <source>
        <dbReference type="ARBA" id="ARBA00006427"/>
    </source>
</evidence>
<protein>
    <recommendedName>
        <fullName evidence="6">Pre-rRNA-processing protein</fullName>
    </recommendedName>
</protein>
<dbReference type="GO" id="GO:0005634">
    <property type="term" value="C:nucleus"/>
    <property type="evidence" value="ECO:0007669"/>
    <property type="project" value="UniProtKB-SubCell"/>
</dbReference>
<dbReference type="Pfam" id="PF12333">
    <property type="entry name" value="Ipi1_N"/>
    <property type="match status" value="1"/>
</dbReference>
<evidence type="ECO:0000256" key="7">
    <source>
        <dbReference type="SAM" id="MobiDB-lite"/>
    </source>
</evidence>
<dbReference type="InterPro" id="IPR016024">
    <property type="entry name" value="ARM-type_fold"/>
</dbReference>
<keyword evidence="6" id="KW-0698">rRNA processing</keyword>
<evidence type="ECO:0000256" key="1">
    <source>
        <dbReference type="ARBA" id="ARBA00002355"/>
    </source>
</evidence>
<comment type="subcellular location">
    <subcellularLocation>
        <location evidence="2">Nucleus</location>
        <location evidence="2">Nucleolus</location>
    </subcellularLocation>
    <subcellularLocation>
        <location evidence="3">Nucleus</location>
        <location evidence="3">Nucleoplasm</location>
    </subcellularLocation>
</comment>
<evidence type="ECO:0000313" key="11">
    <source>
        <dbReference type="Proteomes" id="UP000193498"/>
    </source>
</evidence>
<feature type="region of interest" description="Disordered" evidence="7">
    <location>
        <begin position="1"/>
        <end position="25"/>
    </location>
</feature>